<dbReference type="Gene3D" id="3.20.20.70">
    <property type="entry name" value="Aldolase class I"/>
    <property type="match status" value="1"/>
</dbReference>
<evidence type="ECO:0000256" key="2">
    <source>
        <dbReference type="ARBA" id="ARBA00004664"/>
    </source>
</evidence>
<feature type="domain" description="N-(5'phosphoribosyl) anthranilate isomerase (PRAI)" evidence="11">
    <location>
        <begin position="4"/>
        <end position="196"/>
    </location>
</feature>
<keyword evidence="8 10" id="KW-0057">Aromatic amino acid biosynthesis</keyword>
<dbReference type="Proteomes" id="UP000199687">
    <property type="component" value="Unassembled WGS sequence"/>
</dbReference>
<protein>
    <recommendedName>
        <fullName evidence="5 10">N-(5'-phosphoribosyl)anthranilate isomerase</fullName>
        <shortName evidence="10">PRAI</shortName>
        <ecNumber evidence="4 10">5.3.1.24</ecNumber>
    </recommendedName>
</protein>
<dbReference type="EMBL" id="FOGL01000012">
    <property type="protein sequence ID" value="SER90069.1"/>
    <property type="molecule type" value="Genomic_DNA"/>
</dbReference>
<dbReference type="HAMAP" id="MF_00135">
    <property type="entry name" value="PRAI"/>
    <property type="match status" value="1"/>
</dbReference>
<gene>
    <name evidence="10" type="primary">trpF</name>
    <name evidence="12" type="ORF">SAMN04487944_11274</name>
</gene>
<organism evidence="12 13">
    <name type="scientific">Gracilibacillus ureilyticus</name>
    <dbReference type="NCBI Taxonomy" id="531814"/>
    <lineage>
        <taxon>Bacteria</taxon>
        <taxon>Bacillati</taxon>
        <taxon>Bacillota</taxon>
        <taxon>Bacilli</taxon>
        <taxon>Bacillales</taxon>
        <taxon>Bacillaceae</taxon>
        <taxon>Gracilibacillus</taxon>
    </lineage>
</organism>
<comment type="similarity">
    <text evidence="3 10">Belongs to the TrpF family.</text>
</comment>
<keyword evidence="6 10" id="KW-0028">Amino-acid biosynthesis</keyword>
<dbReference type="GO" id="GO:0000162">
    <property type="term" value="P:L-tryptophan biosynthetic process"/>
    <property type="evidence" value="ECO:0007669"/>
    <property type="project" value="UniProtKB-UniRule"/>
</dbReference>
<dbReference type="InterPro" id="IPR013785">
    <property type="entry name" value="Aldolase_TIM"/>
</dbReference>
<accession>A0A1H9T023</accession>
<dbReference type="InterPro" id="IPR044643">
    <property type="entry name" value="TrpF_fam"/>
</dbReference>
<dbReference type="UniPathway" id="UPA00035">
    <property type="reaction ID" value="UER00042"/>
</dbReference>
<dbReference type="OrthoDB" id="9786954at2"/>
<name>A0A1H9T023_9BACI</name>
<keyword evidence="13" id="KW-1185">Reference proteome</keyword>
<dbReference type="STRING" id="531814.SAMN04487944_11274"/>
<dbReference type="EC" id="5.3.1.24" evidence="4 10"/>
<evidence type="ECO:0000313" key="13">
    <source>
        <dbReference type="Proteomes" id="UP000199687"/>
    </source>
</evidence>
<proteinExistence type="inferred from homology"/>
<evidence type="ECO:0000256" key="1">
    <source>
        <dbReference type="ARBA" id="ARBA00001164"/>
    </source>
</evidence>
<evidence type="ECO:0000256" key="10">
    <source>
        <dbReference type="HAMAP-Rule" id="MF_00135"/>
    </source>
</evidence>
<dbReference type="InterPro" id="IPR011060">
    <property type="entry name" value="RibuloseP-bd_barrel"/>
</dbReference>
<evidence type="ECO:0000256" key="3">
    <source>
        <dbReference type="ARBA" id="ARBA00007571"/>
    </source>
</evidence>
<dbReference type="NCBIfam" id="NF002298">
    <property type="entry name" value="PRK01222.1-4"/>
    <property type="match status" value="1"/>
</dbReference>
<comment type="pathway">
    <text evidence="2 10">Amino-acid biosynthesis; L-tryptophan biosynthesis; L-tryptophan from chorismate: step 3/5.</text>
</comment>
<evidence type="ECO:0000256" key="7">
    <source>
        <dbReference type="ARBA" id="ARBA00022822"/>
    </source>
</evidence>
<comment type="catalytic activity">
    <reaction evidence="1 10">
        <text>N-(5-phospho-beta-D-ribosyl)anthranilate = 1-(2-carboxyphenylamino)-1-deoxy-D-ribulose 5-phosphate</text>
        <dbReference type="Rhea" id="RHEA:21540"/>
        <dbReference type="ChEBI" id="CHEBI:18277"/>
        <dbReference type="ChEBI" id="CHEBI:58613"/>
        <dbReference type="EC" id="5.3.1.24"/>
    </reaction>
</comment>
<dbReference type="GO" id="GO:0004640">
    <property type="term" value="F:phosphoribosylanthranilate isomerase activity"/>
    <property type="evidence" value="ECO:0007669"/>
    <property type="project" value="UniProtKB-UniRule"/>
</dbReference>
<sequence length="208" mass="22827">MVQVKICGLMNREAILTAVDAGTDLIGFVFARSKRRITKEEAADLAKYIPPNVKKVGVFVNEEMEVIQEIAREAGLDYVQLHGDESPDFCREIGLPVIKAFHVASPEDLDKVARYDCDYYLLDSPAGKYRGGNGEKFDWTIVKERDFLNKKILLAGGLHADNVAAAIDEVNPAGVDVSSGVETDGVKDLDKIREFILAAKKGETNGII</sequence>
<evidence type="ECO:0000256" key="5">
    <source>
        <dbReference type="ARBA" id="ARBA00022272"/>
    </source>
</evidence>
<evidence type="ECO:0000256" key="6">
    <source>
        <dbReference type="ARBA" id="ARBA00022605"/>
    </source>
</evidence>
<evidence type="ECO:0000313" key="12">
    <source>
        <dbReference type="EMBL" id="SER90069.1"/>
    </source>
</evidence>
<reference evidence="12 13" key="1">
    <citation type="submission" date="2016-10" db="EMBL/GenBank/DDBJ databases">
        <authorList>
            <person name="de Groot N.N."/>
        </authorList>
    </citation>
    <scope>NUCLEOTIDE SEQUENCE [LARGE SCALE GENOMIC DNA]</scope>
    <source>
        <strain evidence="12 13">CGMCC 1.7727</strain>
    </source>
</reference>
<dbReference type="SUPFAM" id="SSF51366">
    <property type="entry name" value="Ribulose-phoshate binding barrel"/>
    <property type="match status" value="1"/>
</dbReference>
<dbReference type="AlphaFoldDB" id="A0A1H9T023"/>
<evidence type="ECO:0000259" key="11">
    <source>
        <dbReference type="Pfam" id="PF00697"/>
    </source>
</evidence>
<evidence type="ECO:0000256" key="9">
    <source>
        <dbReference type="ARBA" id="ARBA00023235"/>
    </source>
</evidence>
<keyword evidence="9 10" id="KW-0413">Isomerase</keyword>
<evidence type="ECO:0000256" key="4">
    <source>
        <dbReference type="ARBA" id="ARBA00012572"/>
    </source>
</evidence>
<dbReference type="NCBIfam" id="NF002300">
    <property type="entry name" value="PRK01222.1-7"/>
    <property type="match status" value="1"/>
</dbReference>
<dbReference type="RefSeq" id="WP_089741553.1">
    <property type="nucleotide sequence ID" value="NZ_FOGL01000012.1"/>
</dbReference>
<evidence type="ECO:0000256" key="8">
    <source>
        <dbReference type="ARBA" id="ARBA00023141"/>
    </source>
</evidence>
<dbReference type="CDD" id="cd00405">
    <property type="entry name" value="PRAI"/>
    <property type="match status" value="1"/>
</dbReference>
<dbReference type="InterPro" id="IPR001240">
    <property type="entry name" value="PRAI_dom"/>
</dbReference>
<dbReference type="PANTHER" id="PTHR42894">
    <property type="entry name" value="N-(5'-PHOSPHORIBOSYL)ANTHRANILATE ISOMERASE"/>
    <property type="match status" value="1"/>
</dbReference>
<dbReference type="Pfam" id="PF00697">
    <property type="entry name" value="PRAI"/>
    <property type="match status" value="1"/>
</dbReference>
<keyword evidence="7 10" id="KW-0822">Tryptophan biosynthesis</keyword>
<dbReference type="FunFam" id="3.20.20.70:FF:000075">
    <property type="entry name" value="Tryptophan biosynthesis protein TRP1"/>
    <property type="match status" value="1"/>
</dbReference>
<dbReference type="PANTHER" id="PTHR42894:SF1">
    <property type="entry name" value="N-(5'-PHOSPHORIBOSYL)ANTHRANILATE ISOMERASE"/>
    <property type="match status" value="1"/>
</dbReference>